<dbReference type="CDD" id="cd06257">
    <property type="entry name" value="DnaJ"/>
    <property type="match status" value="1"/>
</dbReference>
<comment type="caution">
    <text evidence="2">The sequence shown here is derived from an EMBL/GenBank/DDBJ whole genome shotgun (WGS) entry which is preliminary data.</text>
</comment>
<dbReference type="GO" id="GO:0051082">
    <property type="term" value="F:unfolded protein binding"/>
    <property type="evidence" value="ECO:0007669"/>
    <property type="project" value="TreeGrafter"/>
</dbReference>
<dbReference type="Pfam" id="PF00226">
    <property type="entry name" value="DnaJ"/>
    <property type="match status" value="1"/>
</dbReference>
<dbReference type="STRING" id="1008305.A4H02_06800"/>
<proteinExistence type="predicted"/>
<dbReference type="GO" id="GO:0044183">
    <property type="term" value="F:protein folding chaperone"/>
    <property type="evidence" value="ECO:0007669"/>
    <property type="project" value="TreeGrafter"/>
</dbReference>
<dbReference type="RefSeq" id="WP_069293422.1">
    <property type="nucleotide sequence ID" value="NZ_CP140110.1"/>
</dbReference>
<dbReference type="PRINTS" id="PR00625">
    <property type="entry name" value="JDOMAIN"/>
</dbReference>
<dbReference type="AlphaFoldDB" id="A0A1E3G1L4"/>
<dbReference type="PANTHER" id="PTHR43948">
    <property type="entry name" value="DNAJ HOMOLOG SUBFAMILY B"/>
    <property type="match status" value="1"/>
</dbReference>
<dbReference type="PANTHER" id="PTHR43948:SF10">
    <property type="entry name" value="MRJ, ISOFORM E"/>
    <property type="match status" value="1"/>
</dbReference>
<dbReference type="InterPro" id="IPR001623">
    <property type="entry name" value="DnaJ_domain"/>
</dbReference>
<dbReference type="SUPFAM" id="SSF46565">
    <property type="entry name" value="Chaperone J-domain"/>
    <property type="match status" value="1"/>
</dbReference>
<dbReference type="EMBL" id="LWAF01000010">
    <property type="protein sequence ID" value="ODN30135.1"/>
    <property type="molecule type" value="Genomic_DNA"/>
</dbReference>
<dbReference type="GO" id="GO:0051087">
    <property type="term" value="F:protein-folding chaperone binding"/>
    <property type="evidence" value="ECO:0007669"/>
    <property type="project" value="TreeGrafter"/>
</dbReference>
<dbReference type="OrthoDB" id="9779889at2"/>
<evidence type="ECO:0000313" key="3">
    <source>
        <dbReference type="Proteomes" id="UP000094570"/>
    </source>
</evidence>
<dbReference type="InterPro" id="IPR036869">
    <property type="entry name" value="J_dom_sf"/>
</dbReference>
<dbReference type="PROSITE" id="PS50076">
    <property type="entry name" value="DNAJ_2"/>
    <property type="match status" value="1"/>
</dbReference>
<evidence type="ECO:0000313" key="2">
    <source>
        <dbReference type="EMBL" id="ODN30135.1"/>
    </source>
</evidence>
<dbReference type="SMART" id="SM00271">
    <property type="entry name" value="DnaJ"/>
    <property type="match status" value="1"/>
</dbReference>
<reference evidence="3" key="1">
    <citation type="submission" date="2016-04" db="EMBL/GenBank/DDBJ databases">
        <title>The genome sequence project of a novel Fervidobacterium isolate from a hot spring in Thailand.</title>
        <authorList>
            <person name="Gonzalez J.M."/>
            <person name="Cuecas A."/>
            <person name="Kanoksilapatham W."/>
        </authorList>
    </citation>
    <scope>NUCLEOTIDE SEQUENCE [LARGE SCALE GENOMIC DNA]</scope>
    <source>
        <strain evidence="3">FC2004</strain>
    </source>
</reference>
<evidence type="ECO:0000259" key="1">
    <source>
        <dbReference type="PROSITE" id="PS50076"/>
    </source>
</evidence>
<gene>
    <name evidence="2" type="ORF">A4H02_06800</name>
</gene>
<organism evidence="2 3">
    <name type="scientific">Fervidobacterium thailandense</name>
    <dbReference type="NCBI Taxonomy" id="1008305"/>
    <lineage>
        <taxon>Bacteria</taxon>
        <taxon>Thermotogati</taxon>
        <taxon>Thermotogota</taxon>
        <taxon>Thermotogae</taxon>
        <taxon>Thermotogales</taxon>
        <taxon>Fervidobacteriaceae</taxon>
        <taxon>Fervidobacterium</taxon>
    </lineage>
</organism>
<sequence>MLKDPYEILGVRRNATMEEVEQAYRTLVKKYHPDRYRDNPLRELAEEKLKEIIEAYEYIKQERANQANDEYSGYTSYTSQNPQQAYQGYYNYNTQNTPQRDNQEVLQDAASLCAGCCTGLSAVWCLDALCECAGGDCI</sequence>
<protein>
    <recommendedName>
        <fullName evidence="1">J domain-containing protein</fullName>
    </recommendedName>
</protein>
<dbReference type="Gene3D" id="1.10.287.110">
    <property type="entry name" value="DnaJ domain"/>
    <property type="match status" value="1"/>
</dbReference>
<name>A0A1E3G1L4_9BACT</name>
<keyword evidence="3" id="KW-1185">Reference proteome</keyword>
<dbReference type="GO" id="GO:0005737">
    <property type="term" value="C:cytoplasm"/>
    <property type="evidence" value="ECO:0007669"/>
    <property type="project" value="TreeGrafter"/>
</dbReference>
<dbReference type="Proteomes" id="UP000094570">
    <property type="component" value="Unassembled WGS sequence"/>
</dbReference>
<accession>A0A1E3G1L4</accession>
<feature type="domain" description="J" evidence="1">
    <location>
        <begin position="4"/>
        <end position="72"/>
    </location>
</feature>